<accession>A0A2M4DPV2</accession>
<organism evidence="1">
    <name type="scientific">Anopheles darlingi</name>
    <name type="common">Mosquito</name>
    <dbReference type="NCBI Taxonomy" id="43151"/>
    <lineage>
        <taxon>Eukaryota</taxon>
        <taxon>Metazoa</taxon>
        <taxon>Ecdysozoa</taxon>
        <taxon>Arthropoda</taxon>
        <taxon>Hexapoda</taxon>
        <taxon>Insecta</taxon>
        <taxon>Pterygota</taxon>
        <taxon>Neoptera</taxon>
        <taxon>Endopterygota</taxon>
        <taxon>Diptera</taxon>
        <taxon>Nematocera</taxon>
        <taxon>Culicoidea</taxon>
        <taxon>Culicidae</taxon>
        <taxon>Anophelinae</taxon>
        <taxon>Anopheles</taxon>
    </lineage>
</organism>
<dbReference type="EMBL" id="GGFL01015428">
    <property type="protein sequence ID" value="MBW79606.1"/>
    <property type="molecule type" value="Transcribed_RNA"/>
</dbReference>
<evidence type="ECO:0000313" key="1">
    <source>
        <dbReference type="EMBL" id="MBW79606.1"/>
    </source>
</evidence>
<name>A0A2M4DPV2_ANODA</name>
<dbReference type="AlphaFoldDB" id="A0A2M4DPV2"/>
<reference evidence="1" key="1">
    <citation type="submission" date="2018-01" db="EMBL/GenBank/DDBJ databases">
        <title>An insight into the sialome of Amazonian anophelines.</title>
        <authorList>
            <person name="Ribeiro J.M."/>
            <person name="Scarpassa V."/>
            <person name="Calvo E."/>
        </authorList>
    </citation>
    <scope>NUCLEOTIDE SEQUENCE</scope>
</reference>
<protein>
    <submittedName>
        <fullName evidence="1">Putative secreted protein</fullName>
    </submittedName>
</protein>
<sequence>MSRLLGYFSSTRVGLAFVPSLPLSLGLCFTNRLEGHYKILIDSMTLLPWTTAFRYTYHFEIKLDGGHIRIRFSKTDKRDSTLQLKGVPVHLNYRIQLRFQLKHKIDKTVP</sequence>
<proteinExistence type="predicted"/>